<dbReference type="Pfam" id="PF08284">
    <property type="entry name" value="RVP_2"/>
    <property type="match status" value="1"/>
</dbReference>
<dbReference type="CDD" id="cd09274">
    <property type="entry name" value="RNase_HI_RT_Ty3"/>
    <property type="match status" value="1"/>
</dbReference>
<keyword evidence="13" id="KW-0239">DNA-directed DNA polymerase</keyword>
<dbReference type="Gene3D" id="1.10.340.70">
    <property type="match status" value="1"/>
</dbReference>
<dbReference type="PROSITE" id="PS50158">
    <property type="entry name" value="ZF_CCHC"/>
    <property type="match status" value="3"/>
</dbReference>
<accession>A0A2Z6NYT3</accession>
<keyword evidence="16" id="KW-0863">Zinc-finger</keyword>
<dbReference type="GO" id="GO:0003887">
    <property type="term" value="F:DNA-directed DNA polymerase activity"/>
    <property type="evidence" value="ECO:0007669"/>
    <property type="project" value="UniProtKB-KW"/>
</dbReference>
<evidence type="ECO:0000256" key="17">
    <source>
        <dbReference type="SAM" id="SignalP"/>
    </source>
</evidence>
<gene>
    <name evidence="21" type="ORF">TSUD_405930</name>
</gene>
<dbReference type="InterPro" id="IPR056924">
    <property type="entry name" value="SH3_Tf2-1"/>
</dbReference>
<evidence type="ECO:0000256" key="6">
    <source>
        <dbReference type="ARBA" id="ARBA00022723"/>
    </source>
</evidence>
<dbReference type="InterPro" id="IPR041588">
    <property type="entry name" value="Integrase_H2C2"/>
</dbReference>
<dbReference type="Proteomes" id="UP000242715">
    <property type="component" value="Unassembled WGS sequence"/>
</dbReference>
<keyword evidence="3" id="KW-0808">Transferase</keyword>
<dbReference type="GO" id="GO:0006508">
    <property type="term" value="P:proteolysis"/>
    <property type="evidence" value="ECO:0007669"/>
    <property type="project" value="UniProtKB-KW"/>
</dbReference>
<dbReference type="OrthoDB" id="775972at2759"/>
<name>A0A2Z6NYT3_TRISU</name>
<dbReference type="CDD" id="cd00303">
    <property type="entry name" value="retropepsin_like"/>
    <property type="match status" value="1"/>
</dbReference>
<feature type="domain" description="CCHC-type" evidence="18">
    <location>
        <begin position="286"/>
        <end position="301"/>
    </location>
</feature>
<dbReference type="Pfam" id="PF03732">
    <property type="entry name" value="Retrotrans_gag"/>
    <property type="match status" value="1"/>
</dbReference>
<feature type="domain" description="Reverse transcriptase" evidence="19">
    <location>
        <begin position="534"/>
        <end position="713"/>
    </location>
</feature>
<dbReference type="InterPro" id="IPR021109">
    <property type="entry name" value="Peptidase_aspartic_dom_sf"/>
</dbReference>
<dbReference type="FunFam" id="3.30.70.270:FF:000020">
    <property type="entry name" value="Transposon Tf2-6 polyprotein-like Protein"/>
    <property type="match status" value="1"/>
</dbReference>
<dbReference type="InterPro" id="IPR036397">
    <property type="entry name" value="RNaseH_sf"/>
</dbReference>
<evidence type="ECO:0000256" key="4">
    <source>
        <dbReference type="ARBA" id="ARBA00022695"/>
    </source>
</evidence>
<dbReference type="PROSITE" id="PS50994">
    <property type="entry name" value="INTEGRASE"/>
    <property type="match status" value="1"/>
</dbReference>
<evidence type="ECO:0000313" key="22">
    <source>
        <dbReference type="Proteomes" id="UP000242715"/>
    </source>
</evidence>
<dbReference type="GO" id="GO:0006310">
    <property type="term" value="P:DNA recombination"/>
    <property type="evidence" value="ECO:0007669"/>
    <property type="project" value="UniProtKB-KW"/>
</dbReference>
<dbReference type="SUPFAM" id="SSF57756">
    <property type="entry name" value="Retrovirus zinc finger-like domains"/>
    <property type="match status" value="1"/>
</dbReference>
<dbReference type="Gene3D" id="4.10.60.10">
    <property type="entry name" value="Zinc finger, CCHC-type"/>
    <property type="match status" value="1"/>
</dbReference>
<dbReference type="CDD" id="cd01647">
    <property type="entry name" value="RT_LTR"/>
    <property type="match status" value="1"/>
</dbReference>
<dbReference type="PROSITE" id="PS50878">
    <property type="entry name" value="RT_POL"/>
    <property type="match status" value="1"/>
</dbReference>
<evidence type="ECO:0000256" key="5">
    <source>
        <dbReference type="ARBA" id="ARBA00022722"/>
    </source>
</evidence>
<keyword evidence="12" id="KW-0695">RNA-directed DNA polymerase</keyword>
<evidence type="ECO:0000256" key="10">
    <source>
        <dbReference type="ARBA" id="ARBA00022842"/>
    </source>
</evidence>
<dbReference type="InterPro" id="IPR043128">
    <property type="entry name" value="Rev_trsase/Diguanyl_cyclase"/>
</dbReference>
<dbReference type="EMBL" id="DF974454">
    <property type="protein sequence ID" value="GAU48646.1"/>
    <property type="molecule type" value="Genomic_DNA"/>
</dbReference>
<dbReference type="SUPFAM" id="SSF56672">
    <property type="entry name" value="DNA/RNA polymerases"/>
    <property type="match status" value="1"/>
</dbReference>
<dbReference type="Gene3D" id="2.40.70.10">
    <property type="entry name" value="Acid Proteases"/>
    <property type="match status" value="1"/>
</dbReference>
<keyword evidence="17" id="KW-0732">Signal</keyword>
<feature type="domain" description="CCHC-type" evidence="18">
    <location>
        <begin position="245"/>
        <end position="261"/>
    </location>
</feature>
<organism evidence="21 22">
    <name type="scientific">Trifolium subterraneum</name>
    <name type="common">Subterranean clover</name>
    <dbReference type="NCBI Taxonomy" id="3900"/>
    <lineage>
        <taxon>Eukaryota</taxon>
        <taxon>Viridiplantae</taxon>
        <taxon>Streptophyta</taxon>
        <taxon>Embryophyta</taxon>
        <taxon>Tracheophyta</taxon>
        <taxon>Spermatophyta</taxon>
        <taxon>Magnoliopsida</taxon>
        <taxon>eudicotyledons</taxon>
        <taxon>Gunneridae</taxon>
        <taxon>Pentapetalae</taxon>
        <taxon>rosids</taxon>
        <taxon>fabids</taxon>
        <taxon>Fabales</taxon>
        <taxon>Fabaceae</taxon>
        <taxon>Papilionoideae</taxon>
        <taxon>50 kb inversion clade</taxon>
        <taxon>NPAAA clade</taxon>
        <taxon>Hologalegina</taxon>
        <taxon>IRL clade</taxon>
        <taxon>Trifolieae</taxon>
        <taxon>Trifolium</taxon>
    </lineage>
</organism>
<dbReference type="InterPro" id="IPR000477">
    <property type="entry name" value="RT_dom"/>
</dbReference>
<keyword evidence="14" id="KW-0238">DNA-binding</keyword>
<dbReference type="InterPro" id="IPR041373">
    <property type="entry name" value="RT_RNaseH"/>
</dbReference>
<evidence type="ECO:0000256" key="8">
    <source>
        <dbReference type="ARBA" id="ARBA00022759"/>
    </source>
</evidence>
<dbReference type="SUPFAM" id="SSF50630">
    <property type="entry name" value="Acid proteases"/>
    <property type="match status" value="1"/>
</dbReference>
<dbReference type="SUPFAM" id="SSF53098">
    <property type="entry name" value="Ribonuclease H-like"/>
    <property type="match status" value="1"/>
</dbReference>
<feature type="signal peptide" evidence="17">
    <location>
        <begin position="1"/>
        <end position="21"/>
    </location>
</feature>
<keyword evidence="7" id="KW-0064">Aspartyl protease</keyword>
<evidence type="ECO:0000256" key="7">
    <source>
        <dbReference type="ARBA" id="ARBA00022750"/>
    </source>
</evidence>
<evidence type="ECO:0000256" key="16">
    <source>
        <dbReference type="PROSITE-ProRule" id="PRU00047"/>
    </source>
</evidence>
<dbReference type="GO" id="GO:0004519">
    <property type="term" value="F:endonuclease activity"/>
    <property type="evidence" value="ECO:0007669"/>
    <property type="project" value="UniProtKB-KW"/>
</dbReference>
<evidence type="ECO:0000256" key="11">
    <source>
        <dbReference type="ARBA" id="ARBA00022908"/>
    </source>
</evidence>
<keyword evidence="22" id="KW-1185">Reference proteome</keyword>
<sequence length="1391" mass="158515">MLAVLLVYWVSPSIVIRPYLCDDPARDGEKRLDRFLKHKPSFIVGGFNPDGAVKWVEEVEIIFDAMECANENKLALGTYMLREEANQWWKNAKVRIGNGGVVITWEMFKREFFNKYFPADVKNKKVVELMRLEQGNMSVAEYAAKFESLCAFSPHYNTPEAENDKCVKFESGLRPDIKHIIGCAEIRNFTTLVAKARICDEDGKAKSNYFKAVRGKSQDRAKPYEVKGRGSARGGKGKEKVDGDKCYRCGKIGYRSFECKKDKDVCYSCGKEGHKSKECKATTPTCFNCGEEGHKSPKCKKPKKVTGKVFALNGEGVDQVDNLIRGTCFIHDTPLIAIIDTGATHSFISMDCMKRLNIPVYEMSGCMNIETPASGSVITRLVCRNCPVSVFGWHFGMDLVCIPLSGIDVIFGMNWLVFNQVHITCCEKTVIFPKSEGSLSLMKGEEVKESLNDHGELFMVFGSLKLEGGIKLEELPVVSEFSDVFPEDISDLPPEREVEFGIDLVPGTSPISMAPYRMSASELNELKKQLEELLEKKFIRPSVSPWGAPVLLVKKKEGNMRLCIDYRQLNKATIENKYPLTRIDDLMDQLVGACVLSKIDLRSGYHQIRVKTEDVPKTAFRTRYGHYEYTVMPFGVTNAPGVFMEYMNRIFHSFLDKFVVVFIDDILVYSKSGEEHKEHLRIVLQVLKEKKLYAKLSKCEFWLEEVSFLGHVISSRGIAVDPAKFDAVMKWGTPESILEIRSFLGLAGYYRRFIEGFSKMALPLTLLTRKDQAFVWDEKCEKSFQELKEKLTTAPVLILPDAKESFVVYCDASKLGLGGVLMQKGKVVAYASRQLKVHERNCPTHDLELAAVVFTLKVWRHYLYGSRFEVFSDHKSLKYLFDQKELNMRQRRWLEFLKDYDFELSYHPGKANVVADALSRKSLHMSSLMAKELELIEEFRDLSLVCEVTSNSVKLGILKLTNPFLEKIRECQKEDEKLMKRVALVIEGQENDFKMDENGVVRFRGRVCVPDVPELKKMIFDEGHKSGLSIHPGLVKMYQDLKKLFWWPRMQKEIAEYVIAMDFVGGLPKTAKGNEVIWVVVDRLTKSAHFIAIKIGTLDRDPKFTSRFWESLQEALGTKLRLSSAYHTQTDGQSERTIQSLEDLLRACVLEQGESWDSCLPLIEFTYNNSFHSSIGMAPFEALYGRRCRTPLCWYESGETVVLGPDIVQETTEKIRMIREKMKASQSRQKSYHDKKRKDVEFQEGDHVFLRVTSTTGVGRTLKSKKLTSKFIGPYQISERIGKVAYRIALPITLSNLHDVFHVSQLRKYVSDPCHIIESDDIQVKDNLTIETVPLRVEGREVKKLKNKEIASVKVIWGGPAGENATWELESKMKSSYPDLFSGKFSRAKIL</sequence>
<dbReference type="Pfam" id="PF17917">
    <property type="entry name" value="RT_RNaseH"/>
    <property type="match status" value="1"/>
</dbReference>
<keyword evidence="5" id="KW-0540">Nuclease</keyword>
<dbReference type="GO" id="GO:0008270">
    <property type="term" value="F:zinc ion binding"/>
    <property type="evidence" value="ECO:0007669"/>
    <property type="project" value="UniProtKB-KW"/>
</dbReference>
<dbReference type="InterPro" id="IPR001584">
    <property type="entry name" value="Integrase_cat-core"/>
</dbReference>
<dbReference type="InterPro" id="IPR001878">
    <property type="entry name" value="Znf_CCHC"/>
</dbReference>
<proteinExistence type="predicted"/>
<dbReference type="Gene3D" id="3.10.10.10">
    <property type="entry name" value="HIV Type 1 Reverse Transcriptase, subunit A, domain 1"/>
    <property type="match status" value="1"/>
</dbReference>
<evidence type="ECO:0000313" key="21">
    <source>
        <dbReference type="EMBL" id="GAU48646.1"/>
    </source>
</evidence>
<keyword evidence="8" id="KW-0255">Endonuclease</keyword>
<evidence type="ECO:0000256" key="3">
    <source>
        <dbReference type="ARBA" id="ARBA00022679"/>
    </source>
</evidence>
<reference evidence="22" key="1">
    <citation type="journal article" date="2017" name="Front. Plant Sci.">
        <title>Climate Clever Clovers: New Paradigm to Reduce the Environmental Footprint of Ruminants by Breeding Low Methanogenic Forages Utilizing Haplotype Variation.</title>
        <authorList>
            <person name="Kaur P."/>
            <person name="Appels R."/>
            <person name="Bayer P.E."/>
            <person name="Keeble-Gagnere G."/>
            <person name="Wang J."/>
            <person name="Hirakawa H."/>
            <person name="Shirasawa K."/>
            <person name="Vercoe P."/>
            <person name="Stefanova K."/>
            <person name="Durmic Z."/>
            <person name="Nichols P."/>
            <person name="Revell C."/>
            <person name="Isobe S.N."/>
            <person name="Edwards D."/>
            <person name="Erskine W."/>
        </authorList>
    </citation>
    <scope>NUCLEOTIDE SEQUENCE [LARGE SCALE GENOMIC DNA]</scope>
    <source>
        <strain evidence="22">cv. Daliak</strain>
    </source>
</reference>
<dbReference type="InterPro" id="IPR036875">
    <property type="entry name" value="Znf_CCHC_sf"/>
</dbReference>
<protein>
    <recommendedName>
        <fullName evidence="1">RNA-directed DNA polymerase</fullName>
        <ecNumber evidence="1">2.7.7.49</ecNumber>
    </recommendedName>
</protein>
<evidence type="ECO:0000259" key="20">
    <source>
        <dbReference type="PROSITE" id="PS50994"/>
    </source>
</evidence>
<dbReference type="FunFam" id="3.10.10.10:FF:000007">
    <property type="entry name" value="Retrovirus-related Pol polyprotein from transposon 17.6-like Protein"/>
    <property type="match status" value="1"/>
</dbReference>
<keyword evidence="9" id="KW-0378">Hydrolase</keyword>
<dbReference type="InterPro" id="IPR012337">
    <property type="entry name" value="RNaseH-like_sf"/>
</dbReference>
<dbReference type="EC" id="2.7.7.49" evidence="1"/>
<dbReference type="GO" id="GO:0015074">
    <property type="term" value="P:DNA integration"/>
    <property type="evidence" value="ECO:0007669"/>
    <property type="project" value="UniProtKB-KW"/>
</dbReference>
<evidence type="ECO:0000256" key="14">
    <source>
        <dbReference type="ARBA" id="ARBA00023125"/>
    </source>
</evidence>
<dbReference type="FunFam" id="3.10.20.370:FF:000001">
    <property type="entry name" value="Retrovirus-related Pol polyprotein from transposon 17.6-like protein"/>
    <property type="match status" value="1"/>
</dbReference>
<evidence type="ECO:0000256" key="15">
    <source>
        <dbReference type="ARBA" id="ARBA00023172"/>
    </source>
</evidence>
<dbReference type="GO" id="GO:0004190">
    <property type="term" value="F:aspartic-type endopeptidase activity"/>
    <property type="evidence" value="ECO:0007669"/>
    <property type="project" value="UniProtKB-KW"/>
</dbReference>
<dbReference type="InterPro" id="IPR043502">
    <property type="entry name" value="DNA/RNA_pol_sf"/>
</dbReference>
<dbReference type="InterPro" id="IPR050951">
    <property type="entry name" value="Retrovirus_Pol_polyprotein"/>
</dbReference>
<keyword evidence="6" id="KW-0479">Metal-binding</keyword>
<evidence type="ECO:0000256" key="1">
    <source>
        <dbReference type="ARBA" id="ARBA00012493"/>
    </source>
</evidence>
<dbReference type="SMART" id="SM00343">
    <property type="entry name" value="ZnF_C2HC"/>
    <property type="match status" value="3"/>
</dbReference>
<evidence type="ECO:0000256" key="2">
    <source>
        <dbReference type="ARBA" id="ARBA00022670"/>
    </source>
</evidence>
<evidence type="ECO:0000256" key="13">
    <source>
        <dbReference type="ARBA" id="ARBA00022932"/>
    </source>
</evidence>
<dbReference type="PANTHER" id="PTHR37984">
    <property type="entry name" value="PROTEIN CBG26694"/>
    <property type="match status" value="1"/>
</dbReference>
<keyword evidence="11" id="KW-0229">DNA integration</keyword>
<dbReference type="Gene3D" id="3.30.70.270">
    <property type="match status" value="2"/>
</dbReference>
<dbReference type="Pfam" id="PF24626">
    <property type="entry name" value="SH3_Tf2-1"/>
    <property type="match status" value="1"/>
</dbReference>
<keyword evidence="2" id="KW-0645">Protease</keyword>
<dbReference type="InterPro" id="IPR005162">
    <property type="entry name" value="Retrotrans_gag_dom"/>
</dbReference>
<keyword evidence="4" id="KW-0548">Nucleotidyltransferase</keyword>
<dbReference type="GO" id="GO:0003964">
    <property type="term" value="F:RNA-directed DNA polymerase activity"/>
    <property type="evidence" value="ECO:0007669"/>
    <property type="project" value="UniProtKB-KW"/>
</dbReference>
<keyword evidence="16" id="KW-0862">Zinc</keyword>
<keyword evidence="10" id="KW-0460">Magnesium</keyword>
<dbReference type="Pfam" id="PF17921">
    <property type="entry name" value="Integrase_H2C2"/>
    <property type="match status" value="1"/>
</dbReference>
<keyword evidence="15" id="KW-0233">DNA recombination</keyword>
<evidence type="ECO:0000256" key="9">
    <source>
        <dbReference type="ARBA" id="ARBA00022801"/>
    </source>
</evidence>
<evidence type="ECO:0000259" key="18">
    <source>
        <dbReference type="PROSITE" id="PS50158"/>
    </source>
</evidence>
<evidence type="ECO:0000259" key="19">
    <source>
        <dbReference type="PROSITE" id="PS50878"/>
    </source>
</evidence>
<dbReference type="Gene3D" id="3.10.20.370">
    <property type="match status" value="1"/>
</dbReference>
<evidence type="ECO:0000256" key="12">
    <source>
        <dbReference type="ARBA" id="ARBA00022918"/>
    </source>
</evidence>
<feature type="domain" description="Integrase catalytic" evidence="20">
    <location>
        <begin position="1028"/>
        <end position="1187"/>
    </location>
</feature>
<dbReference type="PANTHER" id="PTHR37984:SF5">
    <property type="entry name" value="PROTEIN NYNRIN-LIKE"/>
    <property type="match status" value="1"/>
</dbReference>
<feature type="domain" description="CCHC-type" evidence="18">
    <location>
        <begin position="266"/>
        <end position="280"/>
    </location>
</feature>
<dbReference type="Pfam" id="PF00098">
    <property type="entry name" value="zf-CCHC"/>
    <property type="match status" value="2"/>
</dbReference>
<dbReference type="Gene3D" id="3.30.420.10">
    <property type="entry name" value="Ribonuclease H-like superfamily/Ribonuclease H"/>
    <property type="match status" value="1"/>
</dbReference>
<feature type="chain" id="PRO_5016340249" description="RNA-directed DNA polymerase" evidence="17">
    <location>
        <begin position="22"/>
        <end position="1391"/>
    </location>
</feature>
<dbReference type="Pfam" id="PF00078">
    <property type="entry name" value="RVT_1"/>
    <property type="match status" value="1"/>
</dbReference>
<dbReference type="GO" id="GO:0003677">
    <property type="term" value="F:DNA binding"/>
    <property type="evidence" value="ECO:0007669"/>
    <property type="project" value="UniProtKB-KW"/>
</dbReference>